<organism evidence="2 3">
    <name type="scientific">Terrabacter terrae</name>
    <dbReference type="NCBI Taxonomy" id="318434"/>
    <lineage>
        <taxon>Bacteria</taxon>
        <taxon>Bacillati</taxon>
        <taxon>Actinomycetota</taxon>
        <taxon>Actinomycetes</taxon>
        <taxon>Micrococcales</taxon>
        <taxon>Intrasporangiaceae</taxon>
        <taxon>Terrabacter</taxon>
    </lineage>
</organism>
<evidence type="ECO:0000259" key="1">
    <source>
        <dbReference type="Pfam" id="PF13302"/>
    </source>
</evidence>
<sequence length="101" mass="10617">MSARASAHCPSARSCTDVGGEVEVGWHLHPDHGGNGYATEAARAAIARGVAAGLEEVVAVVSPDNAASLAVCRRLRLHPRGSSDAYYGRPVEVFATRPHER</sequence>
<gene>
    <name evidence="2" type="ORF">GCM10009740_21420</name>
</gene>
<name>A0ABP5FPH8_9MICO</name>
<dbReference type="Proteomes" id="UP001501285">
    <property type="component" value="Unassembled WGS sequence"/>
</dbReference>
<dbReference type="PANTHER" id="PTHR43792:SF1">
    <property type="entry name" value="N-ACETYLTRANSFERASE DOMAIN-CONTAINING PROTEIN"/>
    <property type="match status" value="1"/>
</dbReference>
<proteinExistence type="predicted"/>
<dbReference type="Gene3D" id="3.40.630.30">
    <property type="match status" value="1"/>
</dbReference>
<keyword evidence="3" id="KW-1185">Reference proteome</keyword>
<comment type="caution">
    <text evidence="2">The sequence shown here is derived from an EMBL/GenBank/DDBJ whole genome shotgun (WGS) entry which is preliminary data.</text>
</comment>
<protein>
    <recommendedName>
        <fullName evidence="1">N-acetyltransferase domain-containing protein</fullName>
    </recommendedName>
</protein>
<reference evidence="3" key="1">
    <citation type="journal article" date="2019" name="Int. J. Syst. Evol. Microbiol.">
        <title>The Global Catalogue of Microorganisms (GCM) 10K type strain sequencing project: providing services to taxonomists for standard genome sequencing and annotation.</title>
        <authorList>
            <consortium name="The Broad Institute Genomics Platform"/>
            <consortium name="The Broad Institute Genome Sequencing Center for Infectious Disease"/>
            <person name="Wu L."/>
            <person name="Ma J."/>
        </authorList>
    </citation>
    <scope>NUCLEOTIDE SEQUENCE [LARGE SCALE GENOMIC DNA]</scope>
    <source>
        <strain evidence="3">JCM 14283</strain>
    </source>
</reference>
<dbReference type="EMBL" id="BAAANB010000021">
    <property type="protein sequence ID" value="GAA2031340.1"/>
    <property type="molecule type" value="Genomic_DNA"/>
</dbReference>
<dbReference type="RefSeq" id="WP_343991083.1">
    <property type="nucleotide sequence ID" value="NZ_BAAANB010000021.1"/>
</dbReference>
<dbReference type="InterPro" id="IPR000182">
    <property type="entry name" value="GNAT_dom"/>
</dbReference>
<dbReference type="InterPro" id="IPR016181">
    <property type="entry name" value="Acyl_CoA_acyltransferase"/>
</dbReference>
<dbReference type="Pfam" id="PF13302">
    <property type="entry name" value="Acetyltransf_3"/>
    <property type="match status" value="1"/>
</dbReference>
<dbReference type="SUPFAM" id="SSF55729">
    <property type="entry name" value="Acyl-CoA N-acyltransferases (Nat)"/>
    <property type="match status" value="1"/>
</dbReference>
<dbReference type="PANTHER" id="PTHR43792">
    <property type="entry name" value="GNAT FAMILY, PUTATIVE (AFU_ORTHOLOGUE AFUA_3G00765)-RELATED-RELATED"/>
    <property type="match status" value="1"/>
</dbReference>
<dbReference type="InterPro" id="IPR051531">
    <property type="entry name" value="N-acetyltransferase"/>
</dbReference>
<accession>A0ABP5FPH8</accession>
<evidence type="ECO:0000313" key="2">
    <source>
        <dbReference type="EMBL" id="GAA2031340.1"/>
    </source>
</evidence>
<evidence type="ECO:0000313" key="3">
    <source>
        <dbReference type="Proteomes" id="UP001501285"/>
    </source>
</evidence>
<feature type="domain" description="N-acetyltransferase" evidence="1">
    <location>
        <begin position="18"/>
        <end position="76"/>
    </location>
</feature>